<keyword evidence="3" id="KW-1185">Reference proteome</keyword>
<dbReference type="Pfam" id="PF00623">
    <property type="entry name" value="RNA_pol_Rpb1_2"/>
    <property type="match status" value="1"/>
</dbReference>
<comment type="caution">
    <text evidence="2">The sequence shown here is derived from an EMBL/GenBank/DDBJ whole genome shotgun (WGS) entry which is preliminary data.</text>
</comment>
<gene>
    <name evidence="2" type="ORF">AMORRO_LOCUS11210</name>
</gene>
<dbReference type="GO" id="GO:0006351">
    <property type="term" value="P:DNA-templated transcription"/>
    <property type="evidence" value="ECO:0007669"/>
    <property type="project" value="InterPro"/>
</dbReference>
<dbReference type="InterPro" id="IPR000722">
    <property type="entry name" value="RNA_pol_asu"/>
</dbReference>
<evidence type="ECO:0000313" key="2">
    <source>
        <dbReference type="EMBL" id="CAG8680203.1"/>
    </source>
</evidence>
<dbReference type="SUPFAM" id="SSF64484">
    <property type="entry name" value="beta and beta-prime subunits of DNA dependent RNA-polymerase"/>
    <property type="match status" value="1"/>
</dbReference>
<accession>A0A9N9EK35</accession>
<dbReference type="Proteomes" id="UP000789342">
    <property type="component" value="Unassembled WGS sequence"/>
</dbReference>
<evidence type="ECO:0000313" key="3">
    <source>
        <dbReference type="Proteomes" id="UP000789342"/>
    </source>
</evidence>
<dbReference type="GO" id="GO:0003899">
    <property type="term" value="F:DNA-directed RNA polymerase activity"/>
    <property type="evidence" value="ECO:0007669"/>
    <property type="project" value="InterPro"/>
</dbReference>
<dbReference type="Gene3D" id="2.40.40.20">
    <property type="match status" value="1"/>
</dbReference>
<dbReference type="AlphaFoldDB" id="A0A9N9EK35"/>
<dbReference type="GO" id="GO:0003677">
    <property type="term" value="F:DNA binding"/>
    <property type="evidence" value="ECO:0007669"/>
    <property type="project" value="InterPro"/>
</dbReference>
<feature type="non-terminal residue" evidence="2">
    <location>
        <position position="116"/>
    </location>
</feature>
<protein>
    <submittedName>
        <fullName evidence="2">16483_t:CDS:1</fullName>
    </submittedName>
</protein>
<proteinExistence type="predicted"/>
<dbReference type="OrthoDB" id="2435871at2759"/>
<organism evidence="2 3">
    <name type="scientific">Acaulospora morrowiae</name>
    <dbReference type="NCBI Taxonomy" id="94023"/>
    <lineage>
        <taxon>Eukaryota</taxon>
        <taxon>Fungi</taxon>
        <taxon>Fungi incertae sedis</taxon>
        <taxon>Mucoromycota</taxon>
        <taxon>Glomeromycotina</taxon>
        <taxon>Glomeromycetes</taxon>
        <taxon>Diversisporales</taxon>
        <taxon>Acaulosporaceae</taxon>
        <taxon>Acaulospora</taxon>
    </lineage>
</organism>
<dbReference type="Gene3D" id="1.10.40.90">
    <property type="match status" value="1"/>
</dbReference>
<dbReference type="EMBL" id="CAJVPV010013777">
    <property type="protein sequence ID" value="CAG8680203.1"/>
    <property type="molecule type" value="Genomic_DNA"/>
</dbReference>
<evidence type="ECO:0000259" key="1">
    <source>
        <dbReference type="Pfam" id="PF00623"/>
    </source>
</evidence>
<feature type="domain" description="RNA polymerase alpha subunit" evidence="1">
    <location>
        <begin position="76"/>
        <end position="115"/>
    </location>
</feature>
<reference evidence="2" key="1">
    <citation type="submission" date="2021-06" db="EMBL/GenBank/DDBJ databases">
        <authorList>
            <person name="Kallberg Y."/>
            <person name="Tangrot J."/>
            <person name="Rosling A."/>
        </authorList>
    </citation>
    <scope>NUCLEOTIDE SEQUENCE</scope>
    <source>
        <strain evidence="2">CL551</strain>
    </source>
</reference>
<name>A0A9N9EK35_9GLOM</name>
<sequence length="116" mass="12909">MQGRKFSVFLVQPSSTPCSRATTAPVIGPAYWCRPTAQGLRLGAELRISRLWRVRVCVMSHGPGPLGFVASCTNKKKEIVTQYPILINRAPTLHRLSIQGFYPHLTLSKSLELHPL</sequence>